<evidence type="ECO:0000259" key="2">
    <source>
        <dbReference type="Pfam" id="PF05205"/>
    </source>
</evidence>
<feature type="region of interest" description="Disordered" evidence="1">
    <location>
        <begin position="1"/>
        <end position="22"/>
    </location>
</feature>
<dbReference type="Proteomes" id="UP000799441">
    <property type="component" value="Unassembled WGS sequence"/>
</dbReference>
<evidence type="ECO:0000313" key="4">
    <source>
        <dbReference type="Proteomes" id="UP000799441"/>
    </source>
</evidence>
<feature type="non-terminal residue" evidence="3">
    <location>
        <position position="263"/>
    </location>
</feature>
<feature type="region of interest" description="Disordered" evidence="1">
    <location>
        <begin position="188"/>
        <end position="263"/>
    </location>
</feature>
<dbReference type="InterPro" id="IPR055264">
    <property type="entry name" value="BOD1/SHG1_dom"/>
</dbReference>
<feature type="domain" description="BOD1/SHG1" evidence="2">
    <location>
        <begin position="31"/>
        <end position="133"/>
    </location>
</feature>
<evidence type="ECO:0000256" key="1">
    <source>
        <dbReference type="SAM" id="MobiDB-lite"/>
    </source>
</evidence>
<dbReference type="AlphaFoldDB" id="A0A9P4QD60"/>
<proteinExistence type="predicted"/>
<evidence type="ECO:0000313" key="3">
    <source>
        <dbReference type="EMBL" id="KAF2723715.1"/>
    </source>
</evidence>
<dbReference type="OrthoDB" id="5579731at2759"/>
<accession>A0A9P4QD60</accession>
<dbReference type="Pfam" id="PF05205">
    <property type="entry name" value="COMPASS-Shg1"/>
    <property type="match status" value="1"/>
</dbReference>
<gene>
    <name evidence="3" type="ORF">K431DRAFT_202621</name>
</gene>
<protein>
    <recommendedName>
        <fullName evidence="2">BOD1/SHG1 domain-containing protein</fullName>
    </recommendedName>
</protein>
<sequence>MGDDFGLPPRKKPKTSELPLNSAQRASIDGILHTFKKKGEFDVLRKKTFQQYNESAQRGMFEASLRTFITGEIERDPVKYLKPDRRMGAPLLEGAAARADVYAAAEKDVDTYIDQYMANAERAMREIRRTEIGDEAVELEIQRGDKSEEAYAAEAAHRREDRAKKFVEAEKARKKKELQERKKAELEALKKKQEELMRETEKLQREQKRRAEREAWKAAEKERERERIRKFNEERDRAKKEQEEREKAQQEEKDRKKKERDER</sequence>
<name>A0A9P4QD60_9PEZI</name>
<reference evidence="3" key="1">
    <citation type="journal article" date="2020" name="Stud. Mycol.">
        <title>101 Dothideomycetes genomes: a test case for predicting lifestyles and emergence of pathogens.</title>
        <authorList>
            <person name="Haridas S."/>
            <person name="Albert R."/>
            <person name="Binder M."/>
            <person name="Bloem J."/>
            <person name="Labutti K."/>
            <person name="Salamov A."/>
            <person name="Andreopoulos B."/>
            <person name="Baker S."/>
            <person name="Barry K."/>
            <person name="Bills G."/>
            <person name="Bluhm B."/>
            <person name="Cannon C."/>
            <person name="Castanera R."/>
            <person name="Culley D."/>
            <person name="Daum C."/>
            <person name="Ezra D."/>
            <person name="Gonzalez J."/>
            <person name="Henrissat B."/>
            <person name="Kuo A."/>
            <person name="Liang C."/>
            <person name="Lipzen A."/>
            <person name="Lutzoni F."/>
            <person name="Magnuson J."/>
            <person name="Mondo S."/>
            <person name="Nolan M."/>
            <person name="Ohm R."/>
            <person name="Pangilinan J."/>
            <person name="Park H.-J."/>
            <person name="Ramirez L."/>
            <person name="Alfaro M."/>
            <person name="Sun H."/>
            <person name="Tritt A."/>
            <person name="Yoshinaga Y."/>
            <person name="Zwiers L.-H."/>
            <person name="Turgeon B."/>
            <person name="Goodwin S."/>
            <person name="Spatafora J."/>
            <person name="Crous P."/>
            <person name="Grigoriev I."/>
        </authorList>
    </citation>
    <scope>NUCLEOTIDE SEQUENCE</scope>
    <source>
        <strain evidence="3">CBS 116435</strain>
    </source>
</reference>
<keyword evidence="4" id="KW-1185">Reference proteome</keyword>
<organism evidence="3 4">
    <name type="scientific">Polychaeton citri CBS 116435</name>
    <dbReference type="NCBI Taxonomy" id="1314669"/>
    <lineage>
        <taxon>Eukaryota</taxon>
        <taxon>Fungi</taxon>
        <taxon>Dikarya</taxon>
        <taxon>Ascomycota</taxon>
        <taxon>Pezizomycotina</taxon>
        <taxon>Dothideomycetes</taxon>
        <taxon>Dothideomycetidae</taxon>
        <taxon>Capnodiales</taxon>
        <taxon>Capnodiaceae</taxon>
        <taxon>Polychaeton</taxon>
    </lineage>
</organism>
<dbReference type="EMBL" id="MU003775">
    <property type="protein sequence ID" value="KAF2723715.1"/>
    <property type="molecule type" value="Genomic_DNA"/>
</dbReference>
<comment type="caution">
    <text evidence="3">The sequence shown here is derived from an EMBL/GenBank/DDBJ whole genome shotgun (WGS) entry which is preliminary data.</text>
</comment>